<evidence type="ECO:0000256" key="7">
    <source>
        <dbReference type="SAM" id="Phobius"/>
    </source>
</evidence>
<evidence type="ECO:0000313" key="8">
    <source>
        <dbReference type="EMBL" id="OGI49375.1"/>
    </source>
</evidence>
<keyword evidence="6 7" id="KW-0472">Membrane</keyword>
<comment type="similarity">
    <text evidence="2">Belongs to the DoxX family.</text>
</comment>
<keyword evidence="5 7" id="KW-1133">Transmembrane helix</keyword>
<feature type="transmembrane region" description="Helical" evidence="7">
    <location>
        <begin position="114"/>
        <end position="135"/>
    </location>
</feature>
<dbReference type="GO" id="GO:0005886">
    <property type="term" value="C:plasma membrane"/>
    <property type="evidence" value="ECO:0007669"/>
    <property type="project" value="UniProtKB-SubCell"/>
</dbReference>
<name>A0A1F6TWA0_9PROT</name>
<organism evidence="8 9">
    <name type="scientific">Candidatus Muproteobacteria bacterium RIFCSPLOWO2_01_FULL_60_18</name>
    <dbReference type="NCBI Taxonomy" id="1817768"/>
    <lineage>
        <taxon>Bacteria</taxon>
        <taxon>Pseudomonadati</taxon>
        <taxon>Pseudomonadota</taxon>
        <taxon>Candidatus Muproteobacteria</taxon>
    </lineage>
</organism>
<gene>
    <name evidence="8" type="ORF">A3A87_00705</name>
</gene>
<keyword evidence="3" id="KW-1003">Cell membrane</keyword>
<feature type="transmembrane region" description="Helical" evidence="7">
    <location>
        <begin position="80"/>
        <end position="102"/>
    </location>
</feature>
<dbReference type="Pfam" id="PF07681">
    <property type="entry name" value="DoxX"/>
    <property type="match status" value="1"/>
</dbReference>
<dbReference type="InterPro" id="IPR032808">
    <property type="entry name" value="DoxX"/>
</dbReference>
<dbReference type="Proteomes" id="UP000179037">
    <property type="component" value="Unassembled WGS sequence"/>
</dbReference>
<protein>
    <recommendedName>
        <fullName evidence="10">DoxX family protein</fullName>
    </recommendedName>
</protein>
<dbReference type="AlphaFoldDB" id="A0A1F6TWA0"/>
<evidence type="ECO:0000256" key="1">
    <source>
        <dbReference type="ARBA" id="ARBA00004651"/>
    </source>
</evidence>
<evidence type="ECO:0000256" key="3">
    <source>
        <dbReference type="ARBA" id="ARBA00022475"/>
    </source>
</evidence>
<evidence type="ECO:0000256" key="5">
    <source>
        <dbReference type="ARBA" id="ARBA00022989"/>
    </source>
</evidence>
<evidence type="ECO:0000313" key="9">
    <source>
        <dbReference type="Proteomes" id="UP000179037"/>
    </source>
</evidence>
<proteinExistence type="inferred from homology"/>
<feature type="transmembrane region" description="Helical" evidence="7">
    <location>
        <begin position="53"/>
        <end position="74"/>
    </location>
</feature>
<evidence type="ECO:0000256" key="4">
    <source>
        <dbReference type="ARBA" id="ARBA00022692"/>
    </source>
</evidence>
<sequence length="142" mass="15635">MKGACKWAQQYGPLIGRLLLSNLFIVAGFKKITGFVGAAEYMAAKMPSLDPNLIKLMLVLTIAIELGGGLMILVGWQARWAATIIFLWMIPVTLLFHAYWGLPPDQMQMQFIQFQKNLAIMGALLFIVAQGPGAYSLGKDNC</sequence>
<comment type="caution">
    <text evidence="8">The sequence shown here is derived from an EMBL/GenBank/DDBJ whole genome shotgun (WGS) entry which is preliminary data.</text>
</comment>
<dbReference type="InterPro" id="IPR051907">
    <property type="entry name" value="DoxX-like_oxidoreductase"/>
</dbReference>
<dbReference type="STRING" id="1817768.A3A87_00705"/>
<comment type="subcellular location">
    <subcellularLocation>
        <location evidence="1">Cell membrane</location>
        <topology evidence="1">Multi-pass membrane protein</topology>
    </subcellularLocation>
</comment>
<reference evidence="8 9" key="1">
    <citation type="journal article" date="2016" name="Nat. Commun.">
        <title>Thousands of microbial genomes shed light on interconnected biogeochemical processes in an aquifer system.</title>
        <authorList>
            <person name="Anantharaman K."/>
            <person name="Brown C.T."/>
            <person name="Hug L.A."/>
            <person name="Sharon I."/>
            <person name="Castelle C.J."/>
            <person name="Probst A.J."/>
            <person name="Thomas B.C."/>
            <person name="Singh A."/>
            <person name="Wilkins M.J."/>
            <person name="Karaoz U."/>
            <person name="Brodie E.L."/>
            <person name="Williams K.H."/>
            <person name="Hubbard S.S."/>
            <person name="Banfield J.F."/>
        </authorList>
    </citation>
    <scope>NUCLEOTIDE SEQUENCE [LARGE SCALE GENOMIC DNA]</scope>
</reference>
<dbReference type="PANTHER" id="PTHR33452">
    <property type="entry name" value="OXIDOREDUCTASE CATD-RELATED"/>
    <property type="match status" value="1"/>
</dbReference>
<evidence type="ECO:0008006" key="10">
    <source>
        <dbReference type="Google" id="ProtNLM"/>
    </source>
</evidence>
<dbReference type="PANTHER" id="PTHR33452:SF1">
    <property type="entry name" value="INNER MEMBRANE PROTEIN YPHA-RELATED"/>
    <property type="match status" value="1"/>
</dbReference>
<accession>A0A1F6TWA0</accession>
<evidence type="ECO:0000256" key="6">
    <source>
        <dbReference type="ARBA" id="ARBA00023136"/>
    </source>
</evidence>
<feature type="transmembrane region" description="Helical" evidence="7">
    <location>
        <begin position="20"/>
        <end position="41"/>
    </location>
</feature>
<dbReference type="EMBL" id="MFTC01000100">
    <property type="protein sequence ID" value="OGI49375.1"/>
    <property type="molecule type" value="Genomic_DNA"/>
</dbReference>
<evidence type="ECO:0000256" key="2">
    <source>
        <dbReference type="ARBA" id="ARBA00006679"/>
    </source>
</evidence>
<keyword evidence="4 7" id="KW-0812">Transmembrane</keyword>